<reference evidence="2 3" key="1">
    <citation type="submission" date="2020-08" db="EMBL/GenBank/DDBJ databases">
        <title>Genomic Encyclopedia of Type Strains, Phase IV (KMG-IV): sequencing the most valuable type-strain genomes for metagenomic binning, comparative biology and taxonomic classification.</title>
        <authorList>
            <person name="Goeker M."/>
        </authorList>
    </citation>
    <scope>NUCLEOTIDE SEQUENCE [LARGE SCALE GENOMIC DNA]</scope>
    <source>
        <strain evidence="2 3">DSM 29854</strain>
    </source>
</reference>
<dbReference type="PROSITE" id="PS51257">
    <property type="entry name" value="PROKAR_LIPOPROTEIN"/>
    <property type="match status" value="1"/>
</dbReference>
<sequence>MKLLKKGAAAWLLLFPVLFLGCKKDQEQEEALENIQSVEDNAVAEAEFASVFDWVDTEAPEDYQSGVRVTGFITPLPDCAQRSWNAATQTLTLDFGTANCLCPDGIYRRGKIIAVFNGPRRTVGATVTVSLQEYYVNDRQHTGTKVITNLAAETGKRKYQVVVTGAGIITPDGTISWAANRVLERTAGAGTVQLTDDEYVITGSATGTNRKGVAFTCTITTPLKKVFRVGCLKNFVAGQVSVTNKNGGTLTLNYDPVGGEPCDKVAAITVNGRTKQITLR</sequence>
<name>A0A839GHY4_9BACT</name>
<dbReference type="EMBL" id="JACJIQ010000020">
    <property type="protein sequence ID" value="MBA9079264.1"/>
    <property type="molecule type" value="Genomic_DNA"/>
</dbReference>
<evidence type="ECO:0000313" key="2">
    <source>
        <dbReference type="EMBL" id="MBA9079264.1"/>
    </source>
</evidence>
<keyword evidence="1" id="KW-0732">Signal</keyword>
<feature type="chain" id="PRO_5032427658" description="Lipoprotein" evidence="1">
    <location>
        <begin position="21"/>
        <end position="280"/>
    </location>
</feature>
<evidence type="ECO:0000313" key="3">
    <source>
        <dbReference type="Proteomes" id="UP000563094"/>
    </source>
</evidence>
<dbReference type="Proteomes" id="UP000563094">
    <property type="component" value="Unassembled WGS sequence"/>
</dbReference>
<dbReference type="AlphaFoldDB" id="A0A839GHY4"/>
<gene>
    <name evidence="2" type="ORF">FHS90_003999</name>
</gene>
<evidence type="ECO:0000256" key="1">
    <source>
        <dbReference type="SAM" id="SignalP"/>
    </source>
</evidence>
<keyword evidence="3" id="KW-1185">Reference proteome</keyword>
<feature type="signal peptide" evidence="1">
    <location>
        <begin position="1"/>
        <end position="20"/>
    </location>
</feature>
<protein>
    <recommendedName>
        <fullName evidence="4">Lipoprotein</fullName>
    </recommendedName>
</protein>
<organism evidence="2 3">
    <name type="scientific">Rufibacter quisquiliarum</name>
    <dbReference type="NCBI Taxonomy" id="1549639"/>
    <lineage>
        <taxon>Bacteria</taxon>
        <taxon>Pseudomonadati</taxon>
        <taxon>Bacteroidota</taxon>
        <taxon>Cytophagia</taxon>
        <taxon>Cytophagales</taxon>
        <taxon>Hymenobacteraceae</taxon>
        <taxon>Rufibacter</taxon>
    </lineage>
</organism>
<dbReference type="RefSeq" id="WP_182514208.1">
    <property type="nucleotide sequence ID" value="NZ_JACJIQ010000020.1"/>
</dbReference>
<accession>A0A839GHY4</accession>
<comment type="caution">
    <text evidence="2">The sequence shown here is derived from an EMBL/GenBank/DDBJ whole genome shotgun (WGS) entry which is preliminary data.</text>
</comment>
<proteinExistence type="predicted"/>
<evidence type="ECO:0008006" key="4">
    <source>
        <dbReference type="Google" id="ProtNLM"/>
    </source>
</evidence>